<evidence type="ECO:0000313" key="3">
    <source>
        <dbReference type="Proteomes" id="UP000801492"/>
    </source>
</evidence>
<dbReference type="AlphaFoldDB" id="A0A8K0GD30"/>
<accession>A0A8K0GD30</accession>
<dbReference type="InterPro" id="IPR052638">
    <property type="entry name" value="PiggyBac_TE-derived"/>
</dbReference>
<comment type="caution">
    <text evidence="2">The sequence shown here is derived from an EMBL/GenBank/DDBJ whole genome shotgun (WGS) entry which is preliminary data.</text>
</comment>
<dbReference type="Pfam" id="PF13843">
    <property type="entry name" value="DDE_Tnp_1_7"/>
    <property type="match status" value="1"/>
</dbReference>
<dbReference type="Proteomes" id="UP000801492">
    <property type="component" value="Unassembled WGS sequence"/>
</dbReference>
<dbReference type="PANTHER" id="PTHR47055">
    <property type="entry name" value="DDE_TNP_1_7 DOMAIN-CONTAINING PROTEIN"/>
    <property type="match status" value="1"/>
</dbReference>
<feature type="domain" description="PiggyBac transposable element-derived protein" evidence="1">
    <location>
        <begin position="116"/>
        <end position="442"/>
    </location>
</feature>
<dbReference type="OrthoDB" id="6766487at2759"/>
<protein>
    <recommendedName>
        <fullName evidence="1">PiggyBac transposable element-derived protein domain-containing protein</fullName>
    </recommendedName>
</protein>
<evidence type="ECO:0000259" key="1">
    <source>
        <dbReference type="Pfam" id="PF13843"/>
    </source>
</evidence>
<reference evidence="2" key="1">
    <citation type="submission" date="2019-08" db="EMBL/GenBank/DDBJ databases">
        <title>The genome of the North American firefly Photinus pyralis.</title>
        <authorList>
            <consortium name="Photinus pyralis genome working group"/>
            <person name="Fallon T.R."/>
            <person name="Sander Lower S.E."/>
            <person name="Weng J.-K."/>
        </authorList>
    </citation>
    <scope>NUCLEOTIDE SEQUENCE</scope>
    <source>
        <strain evidence="2">TRF0915ILg1</strain>
        <tissue evidence="2">Whole body</tissue>
    </source>
</reference>
<name>A0A8K0GD30_IGNLU</name>
<dbReference type="GO" id="GO:0043565">
    <property type="term" value="F:sequence-specific DNA binding"/>
    <property type="evidence" value="ECO:0007669"/>
    <property type="project" value="TreeGrafter"/>
</dbReference>
<sequence>MHLYAFVAFCSQILVRESKLIKLFPPVNACGNITDKDSGDEEMVEIDNLPGSQLRAPAEIKVVVSQTEDDFSSDDDLPLSNFTKCNVSEKVERKQKKKKIYHWVKQDVIPSDQKGTIVHETNKYVQQRNRTQPVTDNKIRAFIGVLILGGYVPVPRRKMLWERERDARNELVTEAITRDKFDFIMSNLHVQDNNAVDPADKFAKLTPLFQHLNKKFMESGRLEQMHSVDEVMVPYYGRHGAKQFMIGKPIRYGYKFWVGTSRLGYVYWFEPYQGISTSISTTYAEYGVGAGVVLEYAMHYERTELLTNKGFYATGTVRENRLPGNPLVDSNLFKKEGRGSFDFKKISDQNIIAVKWDDNSLVSLCSNYAGIEPIHNVKRYSRKERQNVRVKQPHVVHLYNTNMGGVDRCEQNIELYRIAIRGKKWYFPLITHCIVLTIQNSWQLHRNHGGDLDQLSFRKRLATAILSQNKKRFSYQRGRPSKDENVDIRYDRLDHYVARQEKQTRCAYCHERATTKCMKCNITLNVQCFMAYHTRN</sequence>
<dbReference type="InterPro" id="IPR029526">
    <property type="entry name" value="PGBD"/>
</dbReference>
<dbReference type="PANTHER" id="PTHR47055:SF3">
    <property type="entry name" value="PHORBOL-ESTER_DAG-TYPE DOMAIN-CONTAINING PROTEIN"/>
    <property type="match status" value="1"/>
</dbReference>
<keyword evidence="3" id="KW-1185">Reference proteome</keyword>
<gene>
    <name evidence="2" type="ORF">ILUMI_08790</name>
</gene>
<dbReference type="EMBL" id="VTPC01004214">
    <property type="protein sequence ID" value="KAF2897387.1"/>
    <property type="molecule type" value="Genomic_DNA"/>
</dbReference>
<proteinExistence type="predicted"/>
<evidence type="ECO:0000313" key="2">
    <source>
        <dbReference type="EMBL" id="KAF2897387.1"/>
    </source>
</evidence>
<organism evidence="2 3">
    <name type="scientific">Ignelater luminosus</name>
    <name type="common">Cucubano</name>
    <name type="synonym">Pyrophorus luminosus</name>
    <dbReference type="NCBI Taxonomy" id="2038154"/>
    <lineage>
        <taxon>Eukaryota</taxon>
        <taxon>Metazoa</taxon>
        <taxon>Ecdysozoa</taxon>
        <taxon>Arthropoda</taxon>
        <taxon>Hexapoda</taxon>
        <taxon>Insecta</taxon>
        <taxon>Pterygota</taxon>
        <taxon>Neoptera</taxon>
        <taxon>Endopterygota</taxon>
        <taxon>Coleoptera</taxon>
        <taxon>Polyphaga</taxon>
        <taxon>Elateriformia</taxon>
        <taxon>Elateroidea</taxon>
        <taxon>Elateridae</taxon>
        <taxon>Agrypninae</taxon>
        <taxon>Pyrophorini</taxon>
        <taxon>Ignelater</taxon>
    </lineage>
</organism>